<evidence type="ECO:0000256" key="4">
    <source>
        <dbReference type="ARBA" id="ARBA00023136"/>
    </source>
</evidence>
<protein>
    <submittedName>
        <fullName evidence="7">ATP-binding cassette sub-family B member 7, mitochondrial</fullName>
    </submittedName>
</protein>
<evidence type="ECO:0000256" key="2">
    <source>
        <dbReference type="ARBA" id="ARBA00022692"/>
    </source>
</evidence>
<comment type="subcellular location">
    <subcellularLocation>
        <location evidence="1">Membrane</location>
        <topology evidence="1">Multi-pass membrane protein</topology>
    </subcellularLocation>
</comment>
<dbReference type="PANTHER" id="PTHR24221">
    <property type="entry name" value="ATP-BINDING CASSETTE SUB-FAMILY B"/>
    <property type="match status" value="1"/>
</dbReference>
<dbReference type="OrthoDB" id="6500128at2759"/>
<dbReference type="InterPro" id="IPR011527">
    <property type="entry name" value="ABC1_TM_dom"/>
</dbReference>
<dbReference type="STRING" id="578461.R0M6Q6"/>
<dbReference type="InterPro" id="IPR036640">
    <property type="entry name" value="ABC1_TM_sf"/>
</dbReference>
<dbReference type="Pfam" id="PF00664">
    <property type="entry name" value="ABC_membrane"/>
    <property type="match status" value="1"/>
</dbReference>
<evidence type="ECO:0000256" key="1">
    <source>
        <dbReference type="ARBA" id="ARBA00004141"/>
    </source>
</evidence>
<dbReference type="Pfam" id="PF00005">
    <property type="entry name" value="ABC_tran"/>
    <property type="match status" value="1"/>
</dbReference>
<dbReference type="EMBL" id="KB908971">
    <property type="protein sequence ID" value="EOB13689.1"/>
    <property type="molecule type" value="Genomic_DNA"/>
</dbReference>
<dbReference type="InterPro" id="IPR027417">
    <property type="entry name" value="P-loop_NTPase"/>
</dbReference>
<name>R0M6Q6_NOSB1</name>
<feature type="transmembrane region" description="Helical" evidence="5">
    <location>
        <begin position="250"/>
        <end position="272"/>
    </location>
</feature>
<dbReference type="PROSITE" id="PS50929">
    <property type="entry name" value="ABC_TM1F"/>
    <property type="match status" value="1"/>
</dbReference>
<dbReference type="SUPFAM" id="SSF90123">
    <property type="entry name" value="ABC transporter transmembrane region"/>
    <property type="match status" value="1"/>
</dbReference>
<dbReference type="HOGENOM" id="CLU_000604_84_1_1"/>
<dbReference type="InterPro" id="IPR003439">
    <property type="entry name" value="ABC_transporter-like_ATP-bd"/>
</dbReference>
<feature type="transmembrane region" description="Helical" evidence="5">
    <location>
        <begin position="21"/>
        <end position="43"/>
    </location>
</feature>
<keyword evidence="7" id="KW-0547">Nucleotide-binding</keyword>
<feature type="domain" description="ABC transmembrane type-1" evidence="6">
    <location>
        <begin position="170"/>
        <end position="266"/>
    </location>
</feature>
<sequence length="498" mass="57341">MNQQTTKKSLTNRKLMSLCMKYYLSEINGTLLMLFVILTSTITRRISNFFLKKTIYNLSSSESILSNVLKIYALSFLYSCLSSGNDFMLTSFLGIFQHNISIKALHKILTYEAAGQIDLSSGRTQYAISEGSKAMGKLFKHLFVDFVTKVTYLATDIFLINNRLGLVHVFFAIGVALISTAIHLKGAMITIQCKKELNDARGECDKIIYEDIINYETIKSYRTEDLQLEKYKERIRPWRNAYLKHERVKILLAFIHDTIFATTALLFNLYFWKVGTTKQELYKDTYFCLRDLEASIENTSGMYRKYREALVTSNMLIYYLDLIEGFSSGSTIKDSFTDKIVFDNVDFHLGSVSILRKLNFELLRGDKKVIYGRNGSGKSTLFRLMMRLAHQNSGLITIDGININEIEINAYRKLFTYVPQETNLFDDSVINNLTHGNNQSYSEVLKECKKMNIHDDIMRLESGYNTIVGERGCNLNGGLRQKIFYVRAFAYRCPHFTI</sequence>
<evidence type="ECO:0000256" key="3">
    <source>
        <dbReference type="ARBA" id="ARBA00022989"/>
    </source>
</evidence>
<feature type="transmembrane region" description="Helical" evidence="5">
    <location>
        <begin position="166"/>
        <end position="184"/>
    </location>
</feature>
<dbReference type="GO" id="GO:0016887">
    <property type="term" value="F:ATP hydrolysis activity"/>
    <property type="evidence" value="ECO:0007669"/>
    <property type="project" value="InterPro"/>
</dbReference>
<dbReference type="GO" id="GO:0005524">
    <property type="term" value="F:ATP binding"/>
    <property type="evidence" value="ECO:0007669"/>
    <property type="project" value="UniProtKB-KW"/>
</dbReference>
<organism evidence="7 8">
    <name type="scientific">Nosema bombycis (strain CQ1 / CVCC 102059)</name>
    <name type="common">Microsporidian parasite</name>
    <name type="synonym">Pebrine of silkworm</name>
    <dbReference type="NCBI Taxonomy" id="578461"/>
    <lineage>
        <taxon>Eukaryota</taxon>
        <taxon>Fungi</taxon>
        <taxon>Fungi incertae sedis</taxon>
        <taxon>Microsporidia</taxon>
        <taxon>Nosematidae</taxon>
        <taxon>Nosema</taxon>
    </lineage>
</organism>
<keyword evidence="8" id="KW-1185">Reference proteome</keyword>
<accession>R0M6Q6</accession>
<dbReference type="SUPFAM" id="SSF52540">
    <property type="entry name" value="P-loop containing nucleoside triphosphate hydrolases"/>
    <property type="match status" value="1"/>
</dbReference>
<dbReference type="Proteomes" id="UP000016927">
    <property type="component" value="Unassembled WGS sequence"/>
</dbReference>
<dbReference type="PANTHER" id="PTHR24221:SF651">
    <property type="entry name" value="HEAVY METAL TOLERANCE PROTEIN"/>
    <property type="match status" value="1"/>
</dbReference>
<keyword evidence="4 5" id="KW-0472">Membrane</keyword>
<dbReference type="Gene3D" id="3.40.50.300">
    <property type="entry name" value="P-loop containing nucleotide triphosphate hydrolases"/>
    <property type="match status" value="1"/>
</dbReference>
<dbReference type="GO" id="GO:0005774">
    <property type="term" value="C:vacuolar membrane"/>
    <property type="evidence" value="ECO:0007669"/>
    <property type="project" value="TreeGrafter"/>
</dbReference>
<keyword evidence="7" id="KW-0067">ATP-binding</keyword>
<dbReference type="OMA" id="GAMITIQ"/>
<dbReference type="VEuPathDB" id="MicrosporidiaDB:NBO_63g0008"/>
<evidence type="ECO:0000313" key="7">
    <source>
        <dbReference type="EMBL" id="EOB13689.1"/>
    </source>
</evidence>
<proteinExistence type="predicted"/>
<dbReference type="InterPro" id="IPR039421">
    <property type="entry name" value="Type_1_exporter"/>
</dbReference>
<dbReference type="AlphaFoldDB" id="R0M6Q6"/>
<evidence type="ECO:0000259" key="6">
    <source>
        <dbReference type="PROSITE" id="PS50929"/>
    </source>
</evidence>
<dbReference type="GO" id="GO:0140359">
    <property type="term" value="F:ABC-type transporter activity"/>
    <property type="evidence" value="ECO:0007669"/>
    <property type="project" value="InterPro"/>
</dbReference>
<evidence type="ECO:0000256" key="5">
    <source>
        <dbReference type="SAM" id="Phobius"/>
    </source>
</evidence>
<evidence type="ECO:0000313" key="8">
    <source>
        <dbReference type="Proteomes" id="UP000016927"/>
    </source>
</evidence>
<dbReference type="Gene3D" id="1.20.1560.10">
    <property type="entry name" value="ABC transporter type 1, transmembrane domain"/>
    <property type="match status" value="1"/>
</dbReference>
<reference evidence="7 8" key="1">
    <citation type="journal article" date="2013" name="BMC Genomics">
        <title>Comparative genomics of parasitic silkworm microsporidia reveal an association between genome expansion and host adaptation.</title>
        <authorList>
            <person name="Pan G."/>
            <person name="Xu J."/>
            <person name="Li T."/>
            <person name="Xia Q."/>
            <person name="Liu S.L."/>
            <person name="Zhang G."/>
            <person name="Li S."/>
            <person name="Li C."/>
            <person name="Liu H."/>
            <person name="Yang L."/>
            <person name="Liu T."/>
            <person name="Zhang X."/>
            <person name="Wu Z."/>
            <person name="Fan W."/>
            <person name="Dang X."/>
            <person name="Xiang H."/>
            <person name="Tao M."/>
            <person name="Li Y."/>
            <person name="Hu J."/>
            <person name="Li Z."/>
            <person name="Lin L."/>
            <person name="Luo J."/>
            <person name="Geng L."/>
            <person name="Wang L."/>
            <person name="Long M."/>
            <person name="Wan Y."/>
            <person name="He N."/>
            <person name="Zhang Z."/>
            <person name="Lu C."/>
            <person name="Keeling P.J."/>
            <person name="Wang J."/>
            <person name="Xiang Z."/>
            <person name="Zhou Z."/>
        </authorList>
    </citation>
    <scope>NUCLEOTIDE SEQUENCE [LARGE SCALE GENOMIC DNA]</scope>
    <source>
        <strain evidence="8">CQ1 / CVCC 102059</strain>
    </source>
</reference>
<keyword evidence="3 5" id="KW-1133">Transmembrane helix</keyword>
<gene>
    <name evidence="7" type="primary">ABCB7</name>
    <name evidence="7" type="ORF">NBO_63g0008</name>
</gene>
<keyword evidence="2 5" id="KW-0812">Transmembrane</keyword>